<accession>G9NUM0</accession>
<dbReference type="EMBL" id="ABDG02000023">
    <property type="protein sequence ID" value="EHK45746.1"/>
    <property type="molecule type" value="Genomic_DNA"/>
</dbReference>
<dbReference type="Proteomes" id="UP000005426">
    <property type="component" value="Unassembled WGS sequence"/>
</dbReference>
<organism evidence="1 2">
    <name type="scientific">Hypocrea atroviridis (strain ATCC 20476 / IMI 206040)</name>
    <name type="common">Trichoderma atroviride</name>
    <dbReference type="NCBI Taxonomy" id="452589"/>
    <lineage>
        <taxon>Eukaryota</taxon>
        <taxon>Fungi</taxon>
        <taxon>Dikarya</taxon>
        <taxon>Ascomycota</taxon>
        <taxon>Pezizomycotina</taxon>
        <taxon>Sordariomycetes</taxon>
        <taxon>Hypocreomycetidae</taxon>
        <taxon>Hypocreales</taxon>
        <taxon>Hypocreaceae</taxon>
        <taxon>Trichoderma</taxon>
    </lineage>
</organism>
<comment type="caution">
    <text evidence="1">The sequence shown here is derived from an EMBL/GenBank/DDBJ whole genome shotgun (WGS) entry which is preliminary data.</text>
</comment>
<dbReference type="AlphaFoldDB" id="G9NUM0"/>
<proteinExistence type="predicted"/>
<dbReference type="HOGENOM" id="CLU_1042285_0_0_1"/>
<sequence>MASDGGSESPAASKQSPPWRRGWSLAVDTAVVVVVVVVGLEYSLAVGGLPPAQGSRPLNFAAAPLNPARAAKLVAAEAPTEGCAEYPAPIAEYKYAQPQSWVQRRACSPGPGQRRVGCNLQQAPSTCAGTSTRGQRGKYGEPADPRLDPLALSHPSRRGSSFFGSPLPLLYFLCFPQRPAAYPIAASFIVHAPCGLIAASRLACNCLALRIRAPALPDSHSGCWRINRTLNFQQPSVSAVSSCSFSAESALSPLLRRSLGRARCCQY</sequence>
<evidence type="ECO:0000313" key="1">
    <source>
        <dbReference type="EMBL" id="EHK45746.1"/>
    </source>
</evidence>
<keyword evidence="2" id="KW-1185">Reference proteome</keyword>
<reference evidence="1 2" key="1">
    <citation type="journal article" date="2011" name="Genome Biol.">
        <title>Comparative genome sequence analysis underscores mycoparasitism as the ancestral life style of Trichoderma.</title>
        <authorList>
            <person name="Kubicek C.P."/>
            <person name="Herrera-Estrella A."/>
            <person name="Seidl-Seiboth V."/>
            <person name="Martinez D.A."/>
            <person name="Druzhinina I.S."/>
            <person name="Thon M."/>
            <person name="Zeilinger S."/>
            <person name="Casas-Flores S."/>
            <person name="Horwitz B.A."/>
            <person name="Mukherjee P.K."/>
            <person name="Mukherjee M."/>
            <person name="Kredics L."/>
            <person name="Alcaraz L.D."/>
            <person name="Aerts A."/>
            <person name="Antal Z."/>
            <person name="Atanasova L."/>
            <person name="Cervantes-Badillo M.G."/>
            <person name="Challacombe J."/>
            <person name="Chertkov O."/>
            <person name="McCluskey K."/>
            <person name="Coulpier F."/>
            <person name="Deshpande N."/>
            <person name="von Doehren H."/>
            <person name="Ebbole D.J."/>
            <person name="Esquivel-Naranjo E.U."/>
            <person name="Fekete E."/>
            <person name="Flipphi M."/>
            <person name="Glaser F."/>
            <person name="Gomez-Rodriguez E.Y."/>
            <person name="Gruber S."/>
            <person name="Han C."/>
            <person name="Henrissat B."/>
            <person name="Hermosa R."/>
            <person name="Hernandez-Onate M."/>
            <person name="Karaffa L."/>
            <person name="Kosti I."/>
            <person name="Le Crom S."/>
            <person name="Lindquist E."/>
            <person name="Lucas S."/>
            <person name="Luebeck M."/>
            <person name="Luebeck P.S."/>
            <person name="Margeot A."/>
            <person name="Metz B."/>
            <person name="Misra M."/>
            <person name="Nevalainen H."/>
            <person name="Omann M."/>
            <person name="Packer N."/>
            <person name="Perrone G."/>
            <person name="Uresti-Rivera E.E."/>
            <person name="Salamov A."/>
            <person name="Schmoll M."/>
            <person name="Seiboth B."/>
            <person name="Shapiro H."/>
            <person name="Sukno S."/>
            <person name="Tamayo-Ramos J.A."/>
            <person name="Tisch D."/>
            <person name="Wiest A."/>
            <person name="Wilkinson H.H."/>
            <person name="Zhang M."/>
            <person name="Coutinho P.M."/>
            <person name="Kenerley C.M."/>
            <person name="Monte E."/>
            <person name="Baker S.E."/>
            <person name="Grigoriev I.V."/>
        </authorList>
    </citation>
    <scope>NUCLEOTIDE SEQUENCE [LARGE SCALE GENOMIC DNA]</scope>
    <source>
        <strain evidence="2">ATCC 20476 / IMI 206040</strain>
    </source>
</reference>
<gene>
    <name evidence="1" type="ORF">TRIATDRAFT_307773</name>
</gene>
<protein>
    <submittedName>
        <fullName evidence="1">Uncharacterized protein</fullName>
    </submittedName>
</protein>
<dbReference type="OrthoDB" id="10615398at2759"/>
<evidence type="ECO:0000313" key="2">
    <source>
        <dbReference type="Proteomes" id="UP000005426"/>
    </source>
</evidence>
<name>G9NUM0_HYPAI</name>